<dbReference type="SUPFAM" id="SSF88874">
    <property type="entry name" value="Receptor-binding domain of short tail fibre protein gp12"/>
    <property type="match status" value="1"/>
</dbReference>
<dbReference type="RefSeq" id="WP_179579828.1">
    <property type="nucleotide sequence ID" value="NZ_JACCFM010000001.1"/>
</dbReference>
<organism evidence="2 3">
    <name type="scientific">Glaciibacter psychrotolerans</name>
    <dbReference type="NCBI Taxonomy" id="670054"/>
    <lineage>
        <taxon>Bacteria</taxon>
        <taxon>Bacillati</taxon>
        <taxon>Actinomycetota</taxon>
        <taxon>Actinomycetes</taxon>
        <taxon>Micrococcales</taxon>
        <taxon>Microbacteriaceae</taxon>
        <taxon>Glaciibacter</taxon>
    </lineage>
</organism>
<dbReference type="InterPro" id="IPR037053">
    <property type="entry name" value="Phage_tail_collar_dom_sf"/>
</dbReference>
<dbReference type="Gene3D" id="3.90.1340.10">
    <property type="entry name" value="Phage tail collar domain"/>
    <property type="match status" value="1"/>
</dbReference>
<gene>
    <name evidence="2" type="ORF">HNR05_002978</name>
</gene>
<evidence type="ECO:0000313" key="3">
    <source>
        <dbReference type="Proteomes" id="UP000537260"/>
    </source>
</evidence>
<dbReference type="AlphaFoldDB" id="A0A7Z0J730"/>
<proteinExistence type="predicted"/>
<keyword evidence="3" id="KW-1185">Reference proteome</keyword>
<comment type="caution">
    <text evidence="2">The sequence shown here is derived from an EMBL/GenBank/DDBJ whole genome shotgun (WGS) entry which is preliminary data.</text>
</comment>
<dbReference type="Pfam" id="PF07484">
    <property type="entry name" value="Collar"/>
    <property type="match status" value="1"/>
</dbReference>
<dbReference type="EMBL" id="JACCFM010000001">
    <property type="protein sequence ID" value="NYJ21187.1"/>
    <property type="molecule type" value="Genomic_DNA"/>
</dbReference>
<sequence length="168" mass="17406">MATPYVGEIRIFAGNFAPVGWMSCEGQLLSIAEYDTLFNLIGPTYGGDGQSTFALPDLRGRIPMHQGAGSALGQTGGVEQVILNQNQIPAHTHPVMTAAVATTAQASGSLPAAWPDTPYSTTTDPAALVALGAHTIGAAGGNQPHPNMPPYLAVQFIISLFGIYPSQS</sequence>
<name>A0A7Z0J730_9MICO</name>
<dbReference type="Proteomes" id="UP000537260">
    <property type="component" value="Unassembled WGS sequence"/>
</dbReference>
<reference evidence="2 3" key="1">
    <citation type="submission" date="2020-07" db="EMBL/GenBank/DDBJ databases">
        <title>Sequencing the genomes of 1000 actinobacteria strains.</title>
        <authorList>
            <person name="Klenk H.-P."/>
        </authorList>
    </citation>
    <scope>NUCLEOTIDE SEQUENCE [LARGE SCALE GENOMIC DNA]</scope>
    <source>
        <strain evidence="2 3">LI1</strain>
    </source>
</reference>
<protein>
    <submittedName>
        <fullName evidence="2">Microcystin-dependent protein</fullName>
    </submittedName>
</protein>
<evidence type="ECO:0000259" key="1">
    <source>
        <dbReference type="Pfam" id="PF07484"/>
    </source>
</evidence>
<dbReference type="InterPro" id="IPR011083">
    <property type="entry name" value="Phage_tail_collar_dom"/>
</dbReference>
<feature type="domain" description="Phage tail collar" evidence="1">
    <location>
        <begin position="7"/>
        <end position="63"/>
    </location>
</feature>
<evidence type="ECO:0000313" key="2">
    <source>
        <dbReference type="EMBL" id="NYJ21187.1"/>
    </source>
</evidence>
<accession>A0A7Z0J730</accession>